<keyword evidence="2" id="KW-1185">Reference proteome</keyword>
<sequence length="85" mass="9607">MPKFIQLPQQGSALPILLNIDNIYKVDFFNGPEKGGREILLRVWVNTPKAIDLITSRFASAEEGISTYWHLHALLHPHPITCSLN</sequence>
<evidence type="ECO:0000313" key="2">
    <source>
        <dbReference type="Proteomes" id="UP000563094"/>
    </source>
</evidence>
<gene>
    <name evidence="1" type="ORF">FHS90_003010</name>
</gene>
<dbReference type="EMBL" id="JACJIQ010000012">
    <property type="protein sequence ID" value="MBA9078284.1"/>
    <property type="molecule type" value="Genomic_DNA"/>
</dbReference>
<organism evidence="1 2">
    <name type="scientific">Rufibacter quisquiliarum</name>
    <dbReference type="NCBI Taxonomy" id="1549639"/>
    <lineage>
        <taxon>Bacteria</taxon>
        <taxon>Pseudomonadati</taxon>
        <taxon>Bacteroidota</taxon>
        <taxon>Cytophagia</taxon>
        <taxon>Cytophagales</taxon>
        <taxon>Hymenobacteraceae</taxon>
        <taxon>Rufibacter</taxon>
    </lineage>
</organism>
<comment type="caution">
    <text evidence="1">The sequence shown here is derived from an EMBL/GenBank/DDBJ whole genome shotgun (WGS) entry which is preliminary data.</text>
</comment>
<protein>
    <submittedName>
        <fullName evidence="1">Uncharacterized protein</fullName>
    </submittedName>
</protein>
<dbReference type="RefSeq" id="WP_182513548.1">
    <property type="nucleotide sequence ID" value="NZ_JACJIQ010000012.1"/>
</dbReference>
<proteinExistence type="predicted"/>
<dbReference type="AlphaFoldDB" id="A0A839GF76"/>
<evidence type="ECO:0000313" key="1">
    <source>
        <dbReference type="EMBL" id="MBA9078284.1"/>
    </source>
</evidence>
<reference evidence="1 2" key="1">
    <citation type="submission" date="2020-08" db="EMBL/GenBank/DDBJ databases">
        <title>Genomic Encyclopedia of Type Strains, Phase IV (KMG-IV): sequencing the most valuable type-strain genomes for metagenomic binning, comparative biology and taxonomic classification.</title>
        <authorList>
            <person name="Goeker M."/>
        </authorList>
    </citation>
    <scope>NUCLEOTIDE SEQUENCE [LARGE SCALE GENOMIC DNA]</scope>
    <source>
        <strain evidence="1 2">DSM 29854</strain>
    </source>
</reference>
<accession>A0A839GF76</accession>
<dbReference type="Proteomes" id="UP000563094">
    <property type="component" value="Unassembled WGS sequence"/>
</dbReference>
<name>A0A839GF76_9BACT</name>